<name>A0A8X7X1L2_POLSE</name>
<dbReference type="GO" id="GO:0003677">
    <property type="term" value="F:DNA binding"/>
    <property type="evidence" value="ECO:0007669"/>
    <property type="project" value="InterPro"/>
</dbReference>
<feature type="domain" description="Sleeping Beauty transposase HTH" evidence="3">
    <location>
        <begin position="5"/>
        <end position="55"/>
    </location>
</feature>
<sequence>MENRKKSRELSEDLRTKIVEKSQQSQGYKSTSRDLHVPLSTVRNIIKKFTTHGTVVNLPGRGRKKKKIDKRLQRRRVRMVDKQPQSNFKHIQAVLQTQGATVSAQTIRRHLNEMKRYGRRARRTPLLTQKHKKARLEFAKMFLRKPKSFWANVLWTDETKVEPFGKAHHYTVYRKPNEAHEEKYTVPTVKHGGGSKMFWGCFADSGTGCLDCVHGIMKSEDYQKILGCNVGPSVRKLGLHQRSWVFQQDNDLKHTSKSTQKWLKTKRWRVLKWPAMSPDLNPIEHLRRDLKIAVLRSRPSNLRDLEQFAKEEWSENPVERWNKLFDGFRKGLISVIFSKGCPTKY</sequence>
<feature type="non-terminal residue" evidence="4">
    <location>
        <position position="345"/>
    </location>
</feature>
<dbReference type="Pfam" id="PF25787">
    <property type="entry name" value="HTH_SB"/>
    <property type="match status" value="1"/>
</dbReference>
<dbReference type="InterPro" id="IPR057667">
    <property type="entry name" value="HTH_SB"/>
</dbReference>
<dbReference type="AlphaFoldDB" id="A0A8X7X1L2"/>
<dbReference type="Gene3D" id="1.10.10.10">
    <property type="entry name" value="Winged helix-like DNA-binding domain superfamily/Winged helix DNA-binding domain"/>
    <property type="match status" value="1"/>
</dbReference>
<dbReference type="EMBL" id="JAATIS010005064">
    <property type="protein sequence ID" value="KAG2460115.1"/>
    <property type="molecule type" value="Genomic_DNA"/>
</dbReference>
<gene>
    <name evidence="4" type="primary">Tcb1_197</name>
    <name evidence="4" type="ORF">GTO96_0022156</name>
</gene>
<dbReference type="Pfam" id="PF01498">
    <property type="entry name" value="HTH_Tnp_Tc3_2"/>
    <property type="match status" value="1"/>
</dbReference>
<dbReference type="InterPro" id="IPR009057">
    <property type="entry name" value="Homeodomain-like_sf"/>
</dbReference>
<dbReference type="GO" id="GO:0006313">
    <property type="term" value="P:DNA transposition"/>
    <property type="evidence" value="ECO:0007669"/>
    <property type="project" value="InterPro"/>
</dbReference>
<evidence type="ECO:0000259" key="1">
    <source>
        <dbReference type="Pfam" id="PF01498"/>
    </source>
</evidence>
<organism evidence="4 5">
    <name type="scientific">Polypterus senegalus</name>
    <name type="common">Senegal bichir</name>
    <dbReference type="NCBI Taxonomy" id="55291"/>
    <lineage>
        <taxon>Eukaryota</taxon>
        <taxon>Metazoa</taxon>
        <taxon>Chordata</taxon>
        <taxon>Craniata</taxon>
        <taxon>Vertebrata</taxon>
        <taxon>Euteleostomi</taxon>
        <taxon>Actinopterygii</taxon>
        <taxon>Polypteriformes</taxon>
        <taxon>Polypteridae</taxon>
        <taxon>Polypterus</taxon>
    </lineage>
</organism>
<comment type="caution">
    <text evidence="4">The sequence shown here is derived from an EMBL/GenBank/DDBJ whole genome shotgun (WGS) entry which is preliminary data.</text>
</comment>
<dbReference type="InterPro" id="IPR038717">
    <property type="entry name" value="Tc1-like_DDE_dom"/>
</dbReference>
<reference evidence="4 5" key="1">
    <citation type="journal article" date="2021" name="Cell">
        <title>Tracing the genetic footprints of vertebrate landing in non-teleost ray-finned fishes.</title>
        <authorList>
            <person name="Bi X."/>
            <person name="Wang K."/>
            <person name="Yang L."/>
            <person name="Pan H."/>
            <person name="Jiang H."/>
            <person name="Wei Q."/>
            <person name="Fang M."/>
            <person name="Yu H."/>
            <person name="Zhu C."/>
            <person name="Cai Y."/>
            <person name="He Y."/>
            <person name="Gan X."/>
            <person name="Zeng H."/>
            <person name="Yu D."/>
            <person name="Zhu Y."/>
            <person name="Jiang H."/>
            <person name="Qiu Q."/>
            <person name="Yang H."/>
            <person name="Zhang Y.E."/>
            <person name="Wang W."/>
            <person name="Zhu M."/>
            <person name="He S."/>
            <person name="Zhang G."/>
        </authorList>
    </citation>
    <scope>NUCLEOTIDE SEQUENCE [LARGE SCALE GENOMIC DNA]</scope>
    <source>
        <strain evidence="4">Bchr_013</strain>
    </source>
</reference>
<keyword evidence="5" id="KW-1185">Reference proteome</keyword>
<feature type="non-terminal residue" evidence="4">
    <location>
        <position position="1"/>
    </location>
</feature>
<dbReference type="Gene3D" id="3.30.420.10">
    <property type="entry name" value="Ribonuclease H-like superfamily/Ribonuclease H"/>
    <property type="match status" value="1"/>
</dbReference>
<evidence type="ECO:0000313" key="4">
    <source>
        <dbReference type="EMBL" id="KAG2460115.1"/>
    </source>
</evidence>
<proteinExistence type="predicted"/>
<dbReference type="InterPro" id="IPR036397">
    <property type="entry name" value="RNaseH_sf"/>
</dbReference>
<dbReference type="InterPro" id="IPR002492">
    <property type="entry name" value="Transposase_Tc1-like"/>
</dbReference>
<dbReference type="InterPro" id="IPR052338">
    <property type="entry name" value="Transposase_5"/>
</dbReference>
<feature type="domain" description="Transposase Tc1-like" evidence="1">
    <location>
        <begin position="74"/>
        <end position="142"/>
    </location>
</feature>
<evidence type="ECO:0000313" key="5">
    <source>
        <dbReference type="Proteomes" id="UP000886611"/>
    </source>
</evidence>
<dbReference type="SUPFAM" id="SSF46689">
    <property type="entry name" value="Homeodomain-like"/>
    <property type="match status" value="1"/>
</dbReference>
<feature type="domain" description="Tc1-like transposase DDE" evidence="2">
    <location>
        <begin position="243"/>
        <end position="304"/>
    </location>
</feature>
<dbReference type="Pfam" id="PF13358">
    <property type="entry name" value="DDE_3"/>
    <property type="match status" value="1"/>
</dbReference>
<dbReference type="PANTHER" id="PTHR23022">
    <property type="entry name" value="TRANSPOSABLE ELEMENT-RELATED"/>
    <property type="match status" value="1"/>
</dbReference>
<dbReference type="GO" id="GO:0015074">
    <property type="term" value="P:DNA integration"/>
    <property type="evidence" value="ECO:0007669"/>
    <property type="project" value="InterPro"/>
</dbReference>
<accession>A0A8X7X1L2</accession>
<protein>
    <submittedName>
        <fullName evidence="4">TCB1 transposase</fullName>
    </submittedName>
</protein>
<evidence type="ECO:0000259" key="3">
    <source>
        <dbReference type="Pfam" id="PF25787"/>
    </source>
</evidence>
<dbReference type="Proteomes" id="UP000886611">
    <property type="component" value="Unassembled WGS sequence"/>
</dbReference>
<dbReference type="InterPro" id="IPR036388">
    <property type="entry name" value="WH-like_DNA-bd_sf"/>
</dbReference>
<evidence type="ECO:0000259" key="2">
    <source>
        <dbReference type="Pfam" id="PF13358"/>
    </source>
</evidence>
<dbReference type="PANTHER" id="PTHR23022:SF135">
    <property type="entry name" value="SI:DKEY-77F5.3"/>
    <property type="match status" value="1"/>
</dbReference>